<evidence type="ECO:0000313" key="1">
    <source>
        <dbReference type="EMBL" id="KAG0145339.1"/>
    </source>
</evidence>
<accession>A0A9P6NJL0</accession>
<dbReference type="EMBL" id="MU167278">
    <property type="protein sequence ID" value="KAG0145339.1"/>
    <property type="molecule type" value="Genomic_DNA"/>
</dbReference>
<evidence type="ECO:0000313" key="2">
    <source>
        <dbReference type="Proteomes" id="UP000886653"/>
    </source>
</evidence>
<name>A0A9P6NJL0_9BASI</name>
<keyword evidence="2" id="KW-1185">Reference proteome</keyword>
<reference evidence="1" key="1">
    <citation type="submission" date="2013-11" db="EMBL/GenBank/DDBJ databases">
        <title>Genome sequence of the fusiform rust pathogen reveals effectors for host alternation and coevolution with pine.</title>
        <authorList>
            <consortium name="DOE Joint Genome Institute"/>
            <person name="Smith K."/>
            <person name="Pendleton A."/>
            <person name="Kubisiak T."/>
            <person name="Anderson C."/>
            <person name="Salamov A."/>
            <person name="Aerts A."/>
            <person name="Riley R."/>
            <person name="Clum A."/>
            <person name="Lindquist E."/>
            <person name="Ence D."/>
            <person name="Campbell M."/>
            <person name="Kronenberg Z."/>
            <person name="Feau N."/>
            <person name="Dhillon B."/>
            <person name="Hamelin R."/>
            <person name="Burleigh J."/>
            <person name="Smith J."/>
            <person name="Yandell M."/>
            <person name="Nelson C."/>
            <person name="Grigoriev I."/>
            <person name="Davis J."/>
        </authorList>
    </citation>
    <scope>NUCLEOTIDE SEQUENCE</scope>
    <source>
        <strain evidence="1">G11</strain>
    </source>
</reference>
<sequence length="73" mass="8221">MKTTANESLKKFKQGSMSVTEFNSRFKSLISNVSSNIDSQIVLYEQNLNWGLNAAAISKLGWNTCTKFDDKLQ</sequence>
<proteinExistence type="predicted"/>
<organism evidence="1 2">
    <name type="scientific">Cronartium quercuum f. sp. fusiforme G11</name>
    <dbReference type="NCBI Taxonomy" id="708437"/>
    <lineage>
        <taxon>Eukaryota</taxon>
        <taxon>Fungi</taxon>
        <taxon>Dikarya</taxon>
        <taxon>Basidiomycota</taxon>
        <taxon>Pucciniomycotina</taxon>
        <taxon>Pucciniomycetes</taxon>
        <taxon>Pucciniales</taxon>
        <taxon>Coleosporiaceae</taxon>
        <taxon>Cronartium</taxon>
    </lineage>
</organism>
<dbReference type="AlphaFoldDB" id="A0A9P6NJL0"/>
<dbReference type="Proteomes" id="UP000886653">
    <property type="component" value="Unassembled WGS sequence"/>
</dbReference>
<gene>
    <name evidence="1" type="ORF">CROQUDRAFT_45926</name>
</gene>
<protein>
    <recommendedName>
        <fullName evidence="3">Retrotransposon gag domain-containing protein</fullName>
    </recommendedName>
</protein>
<comment type="caution">
    <text evidence="1">The sequence shown here is derived from an EMBL/GenBank/DDBJ whole genome shotgun (WGS) entry which is preliminary data.</text>
</comment>
<evidence type="ECO:0008006" key="3">
    <source>
        <dbReference type="Google" id="ProtNLM"/>
    </source>
</evidence>